<evidence type="ECO:0000313" key="4">
    <source>
        <dbReference type="Proteomes" id="UP000033710"/>
    </source>
</evidence>
<dbReference type="Proteomes" id="UP000033710">
    <property type="component" value="Unassembled WGS sequence"/>
</dbReference>
<organism evidence="3 4">
    <name type="scientific">Sporothrix schenckii 1099-18</name>
    <dbReference type="NCBI Taxonomy" id="1397361"/>
    <lineage>
        <taxon>Eukaryota</taxon>
        <taxon>Fungi</taxon>
        <taxon>Dikarya</taxon>
        <taxon>Ascomycota</taxon>
        <taxon>Pezizomycotina</taxon>
        <taxon>Sordariomycetes</taxon>
        <taxon>Sordariomycetidae</taxon>
        <taxon>Ophiostomatales</taxon>
        <taxon>Ophiostomataceae</taxon>
        <taxon>Sporothrix</taxon>
    </lineage>
</organism>
<accession>A0A0F2MAF3</accession>
<protein>
    <submittedName>
        <fullName evidence="3">Uncharacterized protein</fullName>
    </submittedName>
</protein>
<evidence type="ECO:0000313" key="3">
    <source>
        <dbReference type="EMBL" id="KJR85141.1"/>
    </source>
</evidence>
<name>A0A0F2MAF3_SPOSC</name>
<feature type="signal peptide" evidence="2">
    <location>
        <begin position="1"/>
        <end position="23"/>
    </location>
</feature>
<gene>
    <name evidence="3" type="ORF">SPSK_09906</name>
</gene>
<dbReference type="GeneID" id="27671750"/>
<keyword evidence="2" id="KW-0732">Signal</keyword>
<evidence type="ECO:0000256" key="1">
    <source>
        <dbReference type="SAM" id="MobiDB-lite"/>
    </source>
</evidence>
<dbReference type="RefSeq" id="XP_016587817.1">
    <property type="nucleotide sequence ID" value="XM_016736473.1"/>
</dbReference>
<reference evidence="3 4" key="1">
    <citation type="journal article" date="2014" name="BMC Genomics">
        <title>Comparative genomics of the major fungal agents of human and animal Sporotrichosis: Sporothrix schenckii and Sporothrix brasiliensis.</title>
        <authorList>
            <person name="Teixeira M.M."/>
            <person name="de Almeida L.G."/>
            <person name="Kubitschek-Barreira P."/>
            <person name="Alves F.L."/>
            <person name="Kioshima E.S."/>
            <person name="Abadio A.K."/>
            <person name="Fernandes L."/>
            <person name="Derengowski L.S."/>
            <person name="Ferreira K.S."/>
            <person name="Souza R.C."/>
            <person name="Ruiz J.C."/>
            <person name="de Andrade N.C."/>
            <person name="Paes H.C."/>
            <person name="Nicola A.M."/>
            <person name="Albuquerque P."/>
            <person name="Gerber A.L."/>
            <person name="Martins V.P."/>
            <person name="Peconick L.D."/>
            <person name="Neto A.V."/>
            <person name="Chaucanez C.B."/>
            <person name="Silva P.A."/>
            <person name="Cunha O.L."/>
            <person name="de Oliveira F.F."/>
            <person name="dos Santos T.C."/>
            <person name="Barros A.L."/>
            <person name="Soares M.A."/>
            <person name="de Oliveira L.M."/>
            <person name="Marini M.M."/>
            <person name="Villalobos-Duno H."/>
            <person name="Cunha M.M."/>
            <person name="de Hoog S."/>
            <person name="da Silveira J.F."/>
            <person name="Henrissat B."/>
            <person name="Nino-Vega G.A."/>
            <person name="Cisalpino P.S."/>
            <person name="Mora-Montes H.M."/>
            <person name="Almeida S.R."/>
            <person name="Stajich J.E."/>
            <person name="Lopes-Bezerra L.M."/>
            <person name="Vasconcelos A.T."/>
            <person name="Felipe M.S."/>
        </authorList>
    </citation>
    <scope>NUCLEOTIDE SEQUENCE [LARGE SCALE GENOMIC DNA]</scope>
    <source>
        <strain evidence="3 4">1099-18</strain>
    </source>
</reference>
<dbReference type="KEGG" id="ssck:SPSK_09906"/>
<reference evidence="3 4" key="2">
    <citation type="journal article" date="2015" name="Eukaryot. Cell">
        <title>Asexual propagation of a virulent clone complex in a human and feline outbreak of sporotrichosis.</title>
        <authorList>
            <person name="Teixeira Mde M."/>
            <person name="Rodrigues A.M."/>
            <person name="Tsui C.K."/>
            <person name="de Almeida L.G."/>
            <person name="Van Diepeningen A.D."/>
            <person name="van den Ende B.G."/>
            <person name="Fernandes G.F."/>
            <person name="Kano R."/>
            <person name="Hamelin R.C."/>
            <person name="Lopes-Bezerra L.M."/>
            <person name="Vasconcelos A.T."/>
            <person name="de Hoog S."/>
            <person name="de Camargo Z.P."/>
            <person name="Felipe M.S."/>
        </authorList>
    </citation>
    <scope>NUCLEOTIDE SEQUENCE [LARGE SCALE GENOMIC DNA]</scope>
    <source>
        <strain evidence="3 4">1099-18</strain>
    </source>
</reference>
<feature type="compositionally biased region" description="Low complexity" evidence="1">
    <location>
        <begin position="33"/>
        <end position="67"/>
    </location>
</feature>
<feature type="chain" id="PRO_5002455043" evidence="2">
    <location>
        <begin position="24"/>
        <end position="178"/>
    </location>
</feature>
<dbReference type="VEuPathDB" id="FungiDB:SPSK_09906"/>
<feature type="region of interest" description="Disordered" evidence="1">
    <location>
        <begin position="28"/>
        <end position="67"/>
    </location>
</feature>
<comment type="caution">
    <text evidence="3">The sequence shown here is derived from an EMBL/GenBank/DDBJ whole genome shotgun (WGS) entry which is preliminary data.</text>
</comment>
<evidence type="ECO:0000256" key="2">
    <source>
        <dbReference type="SAM" id="SignalP"/>
    </source>
</evidence>
<proteinExistence type="predicted"/>
<dbReference type="OrthoDB" id="3542181at2759"/>
<sequence>MRPFTTALVLACIASQYLTFTNASPAMSCGHNTPSSSSATTTAASFTQTPSRKQPCATSTSASTSPSFVAPPVAAGVVVPADHSHDLDSEQPPTRAASITLAPAGPAEATEATTMKPGGKFVQTTYYSCVTLGTYSHCGWHEPILDASTSAATRAQLPWSWPAVWTAAIVVAVCFVGQ</sequence>
<dbReference type="EMBL" id="AXCR01000007">
    <property type="protein sequence ID" value="KJR85141.1"/>
    <property type="molecule type" value="Genomic_DNA"/>
</dbReference>
<dbReference type="AlphaFoldDB" id="A0A0F2MAF3"/>